<dbReference type="Pfam" id="PF16770">
    <property type="entry name" value="RTT107_BRCT_5"/>
    <property type="match status" value="1"/>
</dbReference>
<evidence type="ECO:0000259" key="2">
    <source>
        <dbReference type="PROSITE" id="PS50172"/>
    </source>
</evidence>
<feature type="domain" description="BRCT" evidence="2">
    <location>
        <begin position="817"/>
        <end position="880"/>
    </location>
</feature>
<feature type="compositionally biased region" description="Basic and acidic residues" evidence="1">
    <location>
        <begin position="7"/>
        <end position="20"/>
    </location>
</feature>
<feature type="region of interest" description="Disordered" evidence="1">
    <location>
        <begin position="754"/>
        <end position="801"/>
    </location>
</feature>
<dbReference type="PANTHER" id="PTHR47667:SF1">
    <property type="entry name" value="REGULATOR OF TY1 TRANSPOSITION PROTEIN 107"/>
    <property type="match status" value="1"/>
</dbReference>
<evidence type="ECO:0000313" key="3">
    <source>
        <dbReference type="EMBL" id="KAH6592600.1"/>
    </source>
</evidence>
<proteinExistence type="predicted"/>
<dbReference type="Gene3D" id="3.40.50.10190">
    <property type="entry name" value="BRCT domain"/>
    <property type="match status" value="4"/>
</dbReference>
<sequence length="1008" mass="111867">MHVLHATNKDCQDNLRRDGDEASNSSNVFAGLVFSVSDSLPALARTQIKNVIECHGGQILLSTSNHGVELQSSARGAARKSINMHTPSSSVISLQEHYPKGTMIISNQYRPDLASQGIRQVTPLWVEKVVLHNRFCGPEFYSPNPEKFCTGIVAYCDEQIPSGDVEILYGGIEAFGGQWRTSLTDDTTHVIALSDSTKTTKAALAMPSVKIILPHYFDDCFTLRRYCSDDAYLFPEPKLFSKHSNNPIVSKFTRQGSAETIDVEQRNPKMGLDDSFLHGHYIFFDPSLRKNADCVKLVESLKTTRAKICISYEPARTTIAIMDLQSRPAFKQALSDAVLVGTPQWLGSVLAEKRLSNPKLAALHFPRPSIPIKGAETMVISVSNYVGAAREDIATMCAHIGAQFTRFIRLGVKYLRALEWNINIVNHLWIEETYVKWVMQREAKPRYTRLTPSLGSMVNQIPVEYSLPLLNLKEDQETPLLITKDSTICLITPEIVDVLPCHVPASGALDTTPTKSSSRIRDRPLTILETPSQVDKSQRLSNMTRHILSPTNLAQEGRQSSACTTDKLISSNVAALRGAHTDSKSMAAISPLFFGPSKDDKLSAAQSLLFVANREKPIETRRKARQKNVNNISKVLFTSPRSTRLTSPAQQLPSVKDRGKLSSSSDQETKKYLIFSDKFKPPQQYASPSLLAVGSPDIFGSLTRQAMTQSTNSDKPETTDDSILLPGLDVLEASTRNVKKDTINLESIPNAQSIPRMKSSIPPSNKRLAETCRPNPTTKTESAHKRNRVQSHPIPSPTAKPTITFTTTMSSISQQHKKLMKRLGAVFINHSDVTCLVASKIVRTTKFLLAITQGRPIVHPGWILACLSANTLLPLSDYTLVDKQGEARYDMTLLKSIESGKSAGLLEGVTVVFTWHVQEIVARDVIELLVNVAGGNAVLMDHETMRESDLRKIKHMCNTDANAKKVVIVYRHDETTDGFQTEFKNYLHTPILFTEDDFMNCFLRQALD</sequence>
<reference evidence="3 4" key="1">
    <citation type="submission" date="2021-02" db="EMBL/GenBank/DDBJ databases">
        <title>Variation within the Batrachochytrium salamandrivorans European outbreak.</title>
        <authorList>
            <person name="Kelly M."/>
            <person name="Pasmans F."/>
            <person name="Shea T.P."/>
            <person name="Munoz J.F."/>
            <person name="Carranza S."/>
            <person name="Cuomo C.A."/>
            <person name="Martel A."/>
        </authorList>
    </citation>
    <scope>NUCLEOTIDE SEQUENCE [LARGE SCALE GENOMIC DNA]</scope>
    <source>
        <strain evidence="3 4">AMFP18/2</strain>
    </source>
</reference>
<accession>A0ABQ8F8Q8</accession>
<feature type="domain" description="BRCT" evidence="2">
    <location>
        <begin position="24"/>
        <end position="143"/>
    </location>
</feature>
<evidence type="ECO:0000313" key="4">
    <source>
        <dbReference type="Proteomes" id="UP001648503"/>
    </source>
</evidence>
<dbReference type="InterPro" id="IPR001357">
    <property type="entry name" value="BRCT_dom"/>
</dbReference>
<dbReference type="InterPro" id="IPR036420">
    <property type="entry name" value="BRCT_dom_sf"/>
</dbReference>
<dbReference type="SMART" id="SM00292">
    <property type="entry name" value="BRCT"/>
    <property type="match status" value="4"/>
</dbReference>
<keyword evidence="4" id="KW-1185">Reference proteome</keyword>
<dbReference type="Proteomes" id="UP001648503">
    <property type="component" value="Unassembled WGS sequence"/>
</dbReference>
<dbReference type="InterPro" id="IPR053036">
    <property type="entry name" value="CellCycle_DNARepair_Reg"/>
</dbReference>
<dbReference type="EMBL" id="JAFCIX010000377">
    <property type="protein sequence ID" value="KAH6592600.1"/>
    <property type="molecule type" value="Genomic_DNA"/>
</dbReference>
<feature type="domain" description="BRCT" evidence="2">
    <location>
        <begin position="144"/>
        <end position="234"/>
    </location>
</feature>
<dbReference type="CDD" id="cd18436">
    <property type="entry name" value="BRCT_BRC1_like_rpt2"/>
    <property type="match status" value="1"/>
</dbReference>
<protein>
    <recommendedName>
        <fullName evidence="2">BRCT domain-containing protein</fullName>
    </recommendedName>
</protein>
<dbReference type="SUPFAM" id="SSF52113">
    <property type="entry name" value="BRCT domain"/>
    <property type="match status" value="4"/>
</dbReference>
<organism evidence="3 4">
    <name type="scientific">Batrachochytrium salamandrivorans</name>
    <dbReference type="NCBI Taxonomy" id="1357716"/>
    <lineage>
        <taxon>Eukaryota</taxon>
        <taxon>Fungi</taxon>
        <taxon>Fungi incertae sedis</taxon>
        <taxon>Chytridiomycota</taxon>
        <taxon>Chytridiomycota incertae sedis</taxon>
        <taxon>Chytridiomycetes</taxon>
        <taxon>Rhizophydiales</taxon>
        <taxon>Rhizophydiales incertae sedis</taxon>
        <taxon>Batrachochytrium</taxon>
    </lineage>
</organism>
<dbReference type="PANTHER" id="PTHR47667">
    <property type="entry name" value="REGULATOR OF TY1 TRANSPOSITION PROTEIN 107"/>
    <property type="match status" value="1"/>
</dbReference>
<dbReference type="Pfam" id="PF00533">
    <property type="entry name" value="BRCT"/>
    <property type="match status" value="1"/>
</dbReference>
<dbReference type="CDD" id="cd17744">
    <property type="entry name" value="BRCT_MDC1_rpt1"/>
    <property type="match status" value="1"/>
</dbReference>
<feature type="region of interest" description="Disordered" evidence="1">
    <location>
        <begin position="1"/>
        <end position="20"/>
    </location>
</feature>
<gene>
    <name evidence="3" type="ORF">BASA50_007976</name>
</gene>
<evidence type="ECO:0000256" key="1">
    <source>
        <dbReference type="SAM" id="MobiDB-lite"/>
    </source>
</evidence>
<comment type="caution">
    <text evidence="3">The sequence shown here is derived from an EMBL/GenBank/DDBJ whole genome shotgun (WGS) entry which is preliminary data.</text>
</comment>
<name>A0ABQ8F8Q8_9FUNG</name>
<feature type="region of interest" description="Disordered" evidence="1">
    <location>
        <begin position="640"/>
        <end position="667"/>
    </location>
</feature>
<dbReference type="PROSITE" id="PS50172">
    <property type="entry name" value="BRCT"/>
    <property type="match status" value="3"/>
</dbReference>
<feature type="compositionally biased region" description="Polar residues" evidence="1">
    <location>
        <begin position="640"/>
        <end position="653"/>
    </location>
</feature>